<dbReference type="InterPro" id="IPR001810">
    <property type="entry name" value="F-box_dom"/>
</dbReference>
<proteinExistence type="predicted"/>
<sequence>MESHSRRQRRSNAAGATEEDRLSSLPDDLLHSILRDLPLKQAARTSALSRRWAPQWLRALAASPVIDLTDRDFARGQTPARAAATVGRCLRLHAEHGAPLDAFRVALVSPSPSGLVGDGSALGRDVVGWVAAAVARGAREVEVDLAPPQQQDDDADAATHADRGSGAALCLELPGDVFQTRCSLERLALDGFSLRAVRLPAAGLAGLRSLSLAHADVTDEAVRGVLTGCGALESLTLRSCPLLTSVTIGSERLRVLELLGCRALRELRVAAPALESFAFHGRVYFSEADDYAVPIELGDDTTMTMPALRDARMCHLGFGEYEDPNAQDFEYPFLYHVAHARVLMLCSIGLLLLREQQTYDEMAYADLPNLEELQLLMATLDNEGLEHVSTFFMLTQLPVLQRLFVRLPSDGGSSSAAALTDDDDADIILMFEVVLEQLTFIKIANFRGTRHELRLLRFFLKRAPVLEQMVLVTVEGEGTPGDEQLKDIDERVSVLQKASREARVSVCRPNEDDSPNHAHTMFYREE</sequence>
<dbReference type="PROSITE" id="PS50181">
    <property type="entry name" value="FBOX"/>
    <property type="match status" value="1"/>
</dbReference>
<dbReference type="PANTHER" id="PTHR34145:SF65">
    <property type="entry name" value="FBD DOMAIN-CONTAINING PROTEIN"/>
    <property type="match status" value="1"/>
</dbReference>
<dbReference type="AlphaFoldDB" id="A0A4U6U9N1"/>
<name>A0A4U6U9N1_SETVI</name>
<evidence type="ECO:0000259" key="2">
    <source>
        <dbReference type="PROSITE" id="PS50181"/>
    </source>
</evidence>
<accession>A0A4U6U9N1</accession>
<dbReference type="Gene3D" id="3.80.10.10">
    <property type="entry name" value="Ribonuclease Inhibitor"/>
    <property type="match status" value="1"/>
</dbReference>
<feature type="domain" description="F-box" evidence="2">
    <location>
        <begin position="19"/>
        <end position="52"/>
    </location>
</feature>
<dbReference type="PANTHER" id="PTHR34145">
    <property type="entry name" value="OS02G0105600 PROTEIN"/>
    <property type="match status" value="1"/>
</dbReference>
<dbReference type="InterPro" id="IPR006566">
    <property type="entry name" value="FBD"/>
</dbReference>
<dbReference type="InterPro" id="IPR036047">
    <property type="entry name" value="F-box-like_dom_sf"/>
</dbReference>
<dbReference type="InterPro" id="IPR055411">
    <property type="entry name" value="LRR_FXL15/At3g58940/PEG3-like"/>
</dbReference>
<feature type="region of interest" description="Disordered" evidence="1">
    <location>
        <begin position="1"/>
        <end position="22"/>
    </location>
</feature>
<feature type="compositionally biased region" description="Basic residues" evidence="1">
    <location>
        <begin position="1"/>
        <end position="10"/>
    </location>
</feature>
<organism evidence="3 4">
    <name type="scientific">Setaria viridis</name>
    <name type="common">Green bristlegrass</name>
    <name type="synonym">Setaria italica subsp. viridis</name>
    <dbReference type="NCBI Taxonomy" id="4556"/>
    <lineage>
        <taxon>Eukaryota</taxon>
        <taxon>Viridiplantae</taxon>
        <taxon>Streptophyta</taxon>
        <taxon>Embryophyta</taxon>
        <taxon>Tracheophyta</taxon>
        <taxon>Spermatophyta</taxon>
        <taxon>Magnoliopsida</taxon>
        <taxon>Liliopsida</taxon>
        <taxon>Poales</taxon>
        <taxon>Poaceae</taxon>
        <taxon>PACMAD clade</taxon>
        <taxon>Panicoideae</taxon>
        <taxon>Panicodae</taxon>
        <taxon>Paniceae</taxon>
        <taxon>Cenchrinae</taxon>
        <taxon>Setaria</taxon>
    </lineage>
</organism>
<protein>
    <recommendedName>
        <fullName evidence="2">F-box domain-containing protein</fullName>
    </recommendedName>
</protein>
<dbReference type="InterPro" id="IPR053781">
    <property type="entry name" value="F-box_AtFBL13-like"/>
</dbReference>
<dbReference type="EMBL" id="CM016556">
    <property type="protein sequence ID" value="TKW12550.1"/>
    <property type="molecule type" value="Genomic_DNA"/>
</dbReference>
<dbReference type="SMART" id="SM00579">
    <property type="entry name" value="FBD"/>
    <property type="match status" value="1"/>
</dbReference>
<dbReference type="InterPro" id="IPR032675">
    <property type="entry name" value="LRR_dom_sf"/>
</dbReference>
<evidence type="ECO:0000313" key="4">
    <source>
        <dbReference type="Proteomes" id="UP000298652"/>
    </source>
</evidence>
<evidence type="ECO:0000256" key="1">
    <source>
        <dbReference type="SAM" id="MobiDB-lite"/>
    </source>
</evidence>
<dbReference type="SUPFAM" id="SSF81383">
    <property type="entry name" value="F-box domain"/>
    <property type="match status" value="1"/>
</dbReference>
<dbReference type="Gramene" id="TKW12550">
    <property type="protein sequence ID" value="TKW12550"/>
    <property type="gene ID" value="SEVIR_5G043000v2"/>
</dbReference>
<dbReference type="SUPFAM" id="SSF52047">
    <property type="entry name" value="RNI-like"/>
    <property type="match status" value="1"/>
</dbReference>
<dbReference type="Pfam" id="PF24758">
    <property type="entry name" value="LRR_At5g56370"/>
    <property type="match status" value="1"/>
</dbReference>
<keyword evidence="4" id="KW-1185">Reference proteome</keyword>
<dbReference type="EMBL" id="CM016556">
    <property type="protein sequence ID" value="TKW12551.1"/>
    <property type="molecule type" value="Genomic_DNA"/>
</dbReference>
<dbReference type="InterPro" id="IPR053772">
    <property type="entry name" value="At1g61320/At1g61330-like"/>
</dbReference>
<dbReference type="OMA" id="HIGYAEY"/>
<gene>
    <name evidence="3" type="ORF">SEVIR_5G043000v2</name>
</gene>
<dbReference type="Proteomes" id="UP000298652">
    <property type="component" value="Chromosome 5"/>
</dbReference>
<feature type="region of interest" description="Disordered" evidence="1">
    <location>
        <begin position="507"/>
        <end position="526"/>
    </location>
</feature>
<dbReference type="CDD" id="cd22160">
    <property type="entry name" value="F-box_AtFBL13-like"/>
    <property type="match status" value="1"/>
</dbReference>
<reference evidence="3 4" key="1">
    <citation type="submission" date="2019-03" db="EMBL/GenBank/DDBJ databases">
        <title>WGS assembly of Setaria viridis.</title>
        <authorList>
            <person name="Huang P."/>
            <person name="Jenkins J."/>
            <person name="Grimwood J."/>
            <person name="Barry K."/>
            <person name="Healey A."/>
            <person name="Mamidi S."/>
            <person name="Sreedasyam A."/>
            <person name="Shu S."/>
            <person name="Feldman M."/>
            <person name="Wu J."/>
            <person name="Yu Y."/>
            <person name="Chen C."/>
            <person name="Johnson J."/>
            <person name="Rokhsar D."/>
            <person name="Baxter I."/>
            <person name="Schmutz J."/>
            <person name="Brutnell T."/>
            <person name="Kellogg E."/>
        </authorList>
    </citation>
    <scope>NUCLEOTIDE SEQUENCE [LARGE SCALE GENOMIC DNA]</scope>
    <source>
        <strain evidence="4">cv. A10</strain>
    </source>
</reference>
<dbReference type="Pfam" id="PF00646">
    <property type="entry name" value="F-box"/>
    <property type="match status" value="1"/>
</dbReference>
<dbReference type="Pfam" id="PF08387">
    <property type="entry name" value="FBD"/>
    <property type="match status" value="1"/>
</dbReference>
<dbReference type="Gramene" id="TKW12551">
    <property type="protein sequence ID" value="TKW12551"/>
    <property type="gene ID" value="SEVIR_5G043000v2"/>
</dbReference>
<evidence type="ECO:0000313" key="3">
    <source>
        <dbReference type="EMBL" id="TKW12551.1"/>
    </source>
</evidence>